<name>A0ABY6WCK6_9BURK</name>
<proteinExistence type="predicted"/>
<comment type="caution">
    <text evidence="1">The sequence shown here is derived from an EMBL/GenBank/DDBJ whole genome shotgun (WGS) entry which is preliminary data.</text>
</comment>
<evidence type="ECO:0008006" key="3">
    <source>
        <dbReference type="Google" id="ProtNLM"/>
    </source>
</evidence>
<organism evidence="1 2">
    <name type="scientific">Pandoraea pnomenusa</name>
    <dbReference type="NCBI Taxonomy" id="93220"/>
    <lineage>
        <taxon>Bacteria</taxon>
        <taxon>Pseudomonadati</taxon>
        <taxon>Pseudomonadota</taxon>
        <taxon>Betaproteobacteria</taxon>
        <taxon>Burkholderiales</taxon>
        <taxon>Burkholderiaceae</taxon>
        <taxon>Pandoraea</taxon>
    </lineage>
</organism>
<dbReference type="GeneID" id="57197380"/>
<gene>
    <name evidence="1" type="ORF">PPN31119_00016</name>
</gene>
<keyword evidence="2" id="KW-1185">Reference proteome</keyword>
<accession>A0ABY6WCK6</accession>
<dbReference type="RefSeq" id="WP_023597455.1">
    <property type="nucleotide sequence ID" value="NC_023018.2"/>
</dbReference>
<dbReference type="Proteomes" id="UP000361468">
    <property type="component" value="Unassembled WGS sequence"/>
</dbReference>
<protein>
    <recommendedName>
        <fullName evidence="3">Type III secretion protein HrpB7</fullName>
    </recommendedName>
</protein>
<reference evidence="1 2" key="1">
    <citation type="submission" date="2019-08" db="EMBL/GenBank/DDBJ databases">
        <authorList>
            <person name="Peeters C."/>
        </authorList>
    </citation>
    <scope>NUCLEOTIDE SEQUENCE [LARGE SCALE GENOMIC DNA]</scope>
    <source>
        <strain evidence="1 2">LMG 31119</strain>
    </source>
</reference>
<sequence length="144" mass="16214">MARTSRELKTTGGRVQVESTALAELVALARHRDVGLRAAMRRAQADAHDAEAAVRTCEQACETQRRRWRECLSRGGVYARREAVEALRRVEAARVALGDAASRHAAALAHAQQAQTDVIRLREQLQANARKQEKFRELSKLYRR</sequence>
<dbReference type="EMBL" id="CABPSO010000001">
    <property type="protein sequence ID" value="VVE59763.1"/>
    <property type="molecule type" value="Genomic_DNA"/>
</dbReference>
<evidence type="ECO:0000313" key="2">
    <source>
        <dbReference type="Proteomes" id="UP000361468"/>
    </source>
</evidence>
<evidence type="ECO:0000313" key="1">
    <source>
        <dbReference type="EMBL" id="VVE59763.1"/>
    </source>
</evidence>